<organism evidence="8 9">
    <name type="scientific">Pleionea mediterranea</name>
    <dbReference type="NCBI Taxonomy" id="523701"/>
    <lineage>
        <taxon>Bacteria</taxon>
        <taxon>Pseudomonadati</taxon>
        <taxon>Pseudomonadota</taxon>
        <taxon>Gammaproteobacteria</taxon>
        <taxon>Oceanospirillales</taxon>
        <taxon>Pleioneaceae</taxon>
        <taxon>Pleionea</taxon>
    </lineage>
</organism>
<evidence type="ECO:0000313" key="9">
    <source>
        <dbReference type="Proteomes" id="UP000245790"/>
    </source>
</evidence>
<dbReference type="InterPro" id="IPR019734">
    <property type="entry name" value="TPR_rpt"/>
</dbReference>
<feature type="domain" description="OmpR/PhoB-type" evidence="7">
    <location>
        <begin position="38"/>
        <end position="136"/>
    </location>
</feature>
<dbReference type="PROSITE" id="PS51755">
    <property type="entry name" value="OMPR_PHOB"/>
    <property type="match status" value="1"/>
</dbReference>
<keyword evidence="3 5" id="KW-0238">DNA-binding</keyword>
<dbReference type="EMBL" id="QGGU01000002">
    <property type="protein sequence ID" value="PWK53845.1"/>
    <property type="molecule type" value="Genomic_DNA"/>
</dbReference>
<evidence type="ECO:0000256" key="3">
    <source>
        <dbReference type="ARBA" id="ARBA00023125"/>
    </source>
</evidence>
<keyword evidence="9" id="KW-1185">Reference proteome</keyword>
<gene>
    <name evidence="8" type="ORF">C8D97_102235</name>
</gene>
<evidence type="ECO:0000313" key="8">
    <source>
        <dbReference type="EMBL" id="PWK53845.1"/>
    </source>
</evidence>
<evidence type="ECO:0000256" key="5">
    <source>
        <dbReference type="PROSITE-ProRule" id="PRU01091"/>
    </source>
</evidence>
<feature type="transmembrane region" description="Helical" evidence="6">
    <location>
        <begin position="207"/>
        <end position="228"/>
    </location>
</feature>
<dbReference type="PROSITE" id="PS50005">
    <property type="entry name" value="TPR"/>
    <property type="match status" value="1"/>
</dbReference>
<evidence type="ECO:0000256" key="6">
    <source>
        <dbReference type="SAM" id="Phobius"/>
    </source>
</evidence>
<dbReference type="Pfam" id="PF00486">
    <property type="entry name" value="Trans_reg_C"/>
    <property type="match status" value="1"/>
</dbReference>
<dbReference type="SUPFAM" id="SSF46894">
    <property type="entry name" value="C-terminal effector domain of the bipartite response regulators"/>
    <property type="match status" value="1"/>
</dbReference>
<evidence type="ECO:0000256" key="1">
    <source>
        <dbReference type="ARBA" id="ARBA00022737"/>
    </source>
</evidence>
<dbReference type="InterPro" id="IPR001867">
    <property type="entry name" value="OmpR/PhoB-type_DNA-bd"/>
</dbReference>
<evidence type="ECO:0000259" key="7">
    <source>
        <dbReference type="PROSITE" id="PS51755"/>
    </source>
</evidence>
<dbReference type="RefSeq" id="WP_109761902.1">
    <property type="nucleotide sequence ID" value="NZ_QGGU01000002.1"/>
</dbReference>
<dbReference type="GO" id="GO:0000160">
    <property type="term" value="P:phosphorelay signal transduction system"/>
    <property type="evidence" value="ECO:0007669"/>
    <property type="project" value="InterPro"/>
</dbReference>
<dbReference type="GO" id="GO:0006355">
    <property type="term" value="P:regulation of DNA-templated transcription"/>
    <property type="evidence" value="ECO:0007669"/>
    <property type="project" value="InterPro"/>
</dbReference>
<dbReference type="InterPro" id="IPR016032">
    <property type="entry name" value="Sig_transdc_resp-reg_C-effctor"/>
</dbReference>
<dbReference type="SUPFAM" id="SSF48452">
    <property type="entry name" value="TPR-like"/>
    <property type="match status" value="1"/>
</dbReference>
<evidence type="ECO:0000256" key="4">
    <source>
        <dbReference type="PROSITE-ProRule" id="PRU00339"/>
    </source>
</evidence>
<keyword evidence="6" id="KW-0812">Transmembrane</keyword>
<dbReference type="GO" id="GO:0003677">
    <property type="term" value="F:DNA binding"/>
    <property type="evidence" value="ECO:0007669"/>
    <property type="project" value="UniProtKB-UniRule"/>
</dbReference>
<accession>A0A316G0F8</accession>
<dbReference type="InterPro" id="IPR036388">
    <property type="entry name" value="WH-like_DNA-bd_sf"/>
</dbReference>
<dbReference type="PANTHER" id="PTHR45641">
    <property type="entry name" value="TETRATRICOPEPTIDE REPEAT PROTEIN (AFU_ORTHOLOGUE AFUA_6G03870)"/>
    <property type="match status" value="1"/>
</dbReference>
<dbReference type="AlphaFoldDB" id="A0A316G0F8"/>
<dbReference type="Gene3D" id="1.10.10.10">
    <property type="entry name" value="Winged helix-like DNA-binding domain superfamily/Winged helix DNA-binding domain"/>
    <property type="match status" value="1"/>
</dbReference>
<proteinExistence type="predicted"/>
<evidence type="ECO:0000256" key="2">
    <source>
        <dbReference type="ARBA" id="ARBA00022803"/>
    </source>
</evidence>
<feature type="DNA-binding region" description="OmpR/PhoB-type" evidence="5">
    <location>
        <begin position="38"/>
        <end position="136"/>
    </location>
</feature>
<reference evidence="8 9" key="1">
    <citation type="submission" date="2018-05" db="EMBL/GenBank/DDBJ databases">
        <title>Genomic Encyclopedia of Type Strains, Phase IV (KMG-IV): sequencing the most valuable type-strain genomes for metagenomic binning, comparative biology and taxonomic classification.</title>
        <authorList>
            <person name="Goeker M."/>
        </authorList>
    </citation>
    <scope>NUCLEOTIDE SEQUENCE [LARGE SCALE GENOMIC DNA]</scope>
    <source>
        <strain evidence="8 9">DSM 25350</strain>
    </source>
</reference>
<feature type="repeat" description="TPR" evidence="4">
    <location>
        <begin position="507"/>
        <end position="540"/>
    </location>
</feature>
<keyword evidence="1" id="KW-0677">Repeat</keyword>
<dbReference type="Gene3D" id="1.25.40.10">
    <property type="entry name" value="Tetratricopeptide repeat domain"/>
    <property type="match status" value="1"/>
</dbReference>
<dbReference type="Proteomes" id="UP000245790">
    <property type="component" value="Unassembled WGS sequence"/>
</dbReference>
<dbReference type="InterPro" id="IPR011990">
    <property type="entry name" value="TPR-like_helical_dom_sf"/>
</dbReference>
<name>A0A316G0F8_9GAMM</name>
<sequence length="705" mass="82386">MNKVIDFEGVRHNSEDPPVDKLLSWQNTSQSQRPINNSKVFLIENEWLYNPQEKELSHSNRKSVKLREKTACVLNLLINNKSQIVESSVFFKHVWGGRQVSENVLKQSIKELRSCLKDEKKSLIKTVPKKGYSLHASVCPQNFHSIQPEQLKAQSTTEFLNKESVTLSLSKVSSESNENKERTPIKDKSLHKHGIYQHLICLNYRQWLFSFCFLLIILWAFFSTYRYISTNEQLRISTIKMTEAQSKKNFYQDILIRYHDSPKQTTNTLKVILKKSIGQIDAFKGSNAEKIGMLFALMELYTIAGFYEDSRIIVNRIEKLIVMVYGLHSEEYIQLRFNVIDILIKLNYRQEVLNLSQLTLEQVKKHHSNNSYLLARSYYYSGKSYLYCVAPFCDRSESLIIGEKYTRKALSIFENILNPNDIEIADTLWLLNWFIWDGNEKIKISKKALNIFQSTQGYMHERTASGLEQLGRTLTFWNQDWESGEKMLFKALDIRQNLFPDIHPEMAKIHSYIGEHFFMTGKFEMAIQYLKSAININTASLGEGNDNNLQNIMLMARSQLYSGNEKLANQWIHMAFDIIERHKLTPSDVLYDAILVTQLRIELALNKAMNIDSIEQAIASVENKYKSPSYILIHEYQTQKLRYFFDDLTDSYFFNIEALKNGLTPTNRYLYRSDFIYLKKRSQDLCQQINNELFCSKIKRALTND</sequence>
<keyword evidence="6" id="KW-1133">Transmembrane helix</keyword>
<dbReference type="PANTHER" id="PTHR45641:SF19">
    <property type="entry name" value="NEPHROCYSTIN-3"/>
    <property type="match status" value="1"/>
</dbReference>
<comment type="caution">
    <text evidence="8">The sequence shown here is derived from an EMBL/GenBank/DDBJ whole genome shotgun (WGS) entry which is preliminary data.</text>
</comment>
<keyword evidence="6" id="KW-0472">Membrane</keyword>
<dbReference type="SMART" id="SM00862">
    <property type="entry name" value="Trans_reg_C"/>
    <property type="match status" value="1"/>
</dbReference>
<dbReference type="OrthoDB" id="5696122at2"/>
<protein>
    <submittedName>
        <fullName evidence="8">DNA-binding winged helix-turn-helix (WHTH) protein</fullName>
    </submittedName>
</protein>
<keyword evidence="2 4" id="KW-0802">TPR repeat</keyword>